<evidence type="ECO:0000256" key="2">
    <source>
        <dbReference type="ARBA" id="ARBA00001966"/>
    </source>
</evidence>
<keyword evidence="16" id="KW-0411">Iron-sulfur</keyword>
<evidence type="ECO:0000256" key="4">
    <source>
        <dbReference type="ARBA" id="ARBA00012438"/>
    </source>
</evidence>
<organism evidence="22 23">
    <name type="scientific">Rhizobium herbae</name>
    <dbReference type="NCBI Taxonomy" id="508661"/>
    <lineage>
        <taxon>Bacteria</taxon>
        <taxon>Pseudomonadati</taxon>
        <taxon>Pseudomonadota</taxon>
        <taxon>Alphaproteobacteria</taxon>
        <taxon>Hyphomicrobiales</taxon>
        <taxon>Rhizobiaceae</taxon>
        <taxon>Rhizobium/Agrobacterium group</taxon>
        <taxon>Rhizobium</taxon>
    </lineage>
</organism>
<comment type="subcellular location">
    <subcellularLocation>
        <location evidence="3">Cytoplasm</location>
    </subcellularLocation>
</comment>
<keyword evidence="7" id="KW-0963">Cytoplasm</keyword>
<comment type="cofactor">
    <cofactor evidence="2">
        <name>[4Fe-4S] cluster</name>
        <dbReference type="ChEBI" id="CHEBI:49883"/>
    </cofactor>
</comment>
<dbReference type="Pfam" id="PF02518">
    <property type="entry name" value="HATPase_c"/>
    <property type="match status" value="1"/>
</dbReference>
<evidence type="ECO:0000256" key="20">
    <source>
        <dbReference type="SAM" id="Phobius"/>
    </source>
</evidence>
<keyword evidence="15" id="KW-0902">Two-component regulatory system</keyword>
<feature type="transmembrane region" description="Helical" evidence="20">
    <location>
        <begin position="200"/>
        <end position="220"/>
    </location>
</feature>
<dbReference type="EC" id="2.7.13.3" evidence="4"/>
<evidence type="ECO:0000256" key="5">
    <source>
        <dbReference type="ARBA" id="ARBA00017322"/>
    </source>
</evidence>
<feature type="domain" description="Histidine kinase" evidence="21">
    <location>
        <begin position="271"/>
        <end position="460"/>
    </location>
</feature>
<comment type="catalytic activity">
    <reaction evidence="1">
        <text>ATP + protein L-histidine = ADP + protein N-phospho-L-histidine.</text>
        <dbReference type="EC" id="2.7.13.3"/>
    </reaction>
</comment>
<dbReference type="PANTHER" id="PTHR24421:SF10">
    <property type="entry name" value="NITRATE_NITRITE SENSOR PROTEIN NARQ"/>
    <property type="match status" value="1"/>
</dbReference>
<evidence type="ECO:0000313" key="22">
    <source>
        <dbReference type="EMBL" id="MBP1858320.1"/>
    </source>
</evidence>
<keyword evidence="19" id="KW-0175">Coiled coil</keyword>
<evidence type="ECO:0000256" key="19">
    <source>
        <dbReference type="SAM" id="Coils"/>
    </source>
</evidence>
<dbReference type="CDD" id="cd16917">
    <property type="entry name" value="HATPase_UhpB-NarQ-NarX-like"/>
    <property type="match status" value="1"/>
</dbReference>
<evidence type="ECO:0000313" key="23">
    <source>
        <dbReference type="Proteomes" id="UP000823786"/>
    </source>
</evidence>
<dbReference type="InterPro" id="IPR005467">
    <property type="entry name" value="His_kinase_dom"/>
</dbReference>
<protein>
    <recommendedName>
        <fullName evidence="5">Oxygen sensor histidine kinase NreB</fullName>
        <ecNumber evidence="4">2.7.13.3</ecNumber>
    </recommendedName>
    <alternativeName>
        <fullName evidence="18">Nitrogen regulation protein B</fullName>
    </alternativeName>
</protein>
<comment type="function">
    <text evidence="17">Member of the two-component regulatory system NreB/NreC involved in the control of dissimilatory nitrate/nitrite reduction in response to oxygen. NreB functions as a direct oxygen sensor histidine kinase which is autophosphorylated, in the absence of oxygen, probably at the conserved histidine residue, and transfers its phosphate group probably to a conserved aspartate residue of NreC. NreB/NreC activates the expression of the nitrate (narGHJI) and nitrite (nir) reductase operons, as well as the putative nitrate transporter gene narT.</text>
</comment>
<dbReference type="InterPro" id="IPR050482">
    <property type="entry name" value="Sensor_HK_TwoCompSys"/>
</dbReference>
<keyword evidence="11" id="KW-0547">Nucleotide-binding</keyword>
<feature type="transmembrane region" description="Helical" evidence="20">
    <location>
        <begin position="23"/>
        <end position="42"/>
    </location>
</feature>
<keyword evidence="13" id="KW-0067">ATP-binding</keyword>
<dbReference type="PANTHER" id="PTHR24421">
    <property type="entry name" value="NITRATE/NITRITE SENSOR PROTEIN NARX-RELATED"/>
    <property type="match status" value="1"/>
</dbReference>
<dbReference type="PRINTS" id="PR00344">
    <property type="entry name" value="BCTRLSENSOR"/>
</dbReference>
<evidence type="ECO:0000256" key="9">
    <source>
        <dbReference type="ARBA" id="ARBA00022679"/>
    </source>
</evidence>
<evidence type="ECO:0000259" key="21">
    <source>
        <dbReference type="PROSITE" id="PS50109"/>
    </source>
</evidence>
<reference evidence="22 23" key="1">
    <citation type="submission" date="2021-03" db="EMBL/GenBank/DDBJ databases">
        <title>Genomic Encyclopedia of Type Strains, Phase IV (KMG-IV): sequencing the most valuable type-strain genomes for metagenomic binning, comparative biology and taxonomic classification.</title>
        <authorList>
            <person name="Goeker M."/>
        </authorList>
    </citation>
    <scope>NUCLEOTIDE SEQUENCE [LARGE SCALE GENOMIC DNA]</scope>
    <source>
        <strain evidence="22 23">DSM 26427</strain>
    </source>
</reference>
<evidence type="ECO:0000256" key="6">
    <source>
        <dbReference type="ARBA" id="ARBA00022485"/>
    </source>
</evidence>
<keyword evidence="12 22" id="KW-0418">Kinase</keyword>
<evidence type="ECO:0000256" key="14">
    <source>
        <dbReference type="ARBA" id="ARBA00023004"/>
    </source>
</evidence>
<dbReference type="PROSITE" id="PS50109">
    <property type="entry name" value="HIS_KIN"/>
    <property type="match status" value="1"/>
</dbReference>
<keyword evidence="20" id="KW-0812">Transmembrane</keyword>
<dbReference type="InterPro" id="IPR011712">
    <property type="entry name" value="Sig_transdc_His_kin_sub3_dim/P"/>
</dbReference>
<evidence type="ECO:0000256" key="8">
    <source>
        <dbReference type="ARBA" id="ARBA00022553"/>
    </source>
</evidence>
<evidence type="ECO:0000256" key="16">
    <source>
        <dbReference type="ARBA" id="ARBA00023014"/>
    </source>
</evidence>
<evidence type="ECO:0000256" key="11">
    <source>
        <dbReference type="ARBA" id="ARBA00022741"/>
    </source>
</evidence>
<sequence>MDSAVNAEILPSRVKGLSLARQFAIAAAGVLLFGMGAIGFWVSGRIEDAVTHNAAAATALYVDSIIAPLTQELATSSTLGEGARLALNETLSQGVLSKTMFAFKIWKPDGTIVFSNEENIVGKQFAMTEGLEAAKAGKIHAEFDHLVGPENETERQSGIPLLEIYSPIREPWSGDIIAVAEFYEDGHDLRTELTRARVQSWLVVGVVTLAMLALLFGIVARGSRLITSQRAALNEKVETLSKLLDQNRALRRRVDQATHRTADLNERYLRRISAELHDGPAQLLAFASLRLGSIIDGNASSQDSQRVKGALDEAMRDIRNICRGLTLPELEDLPVGEVLKRAIAAHESRTATQVVVECDPDLPNLSQAEKICVYRFVQETLNNAARHAGGVGQRVNAAARDGGIEICVIDKGPGFDPSNAVDGLGLLGLEERIAGLGGSLDIASGPGQGTRLTMRLPGTMMP</sequence>
<dbReference type="GO" id="GO:0016301">
    <property type="term" value="F:kinase activity"/>
    <property type="evidence" value="ECO:0007669"/>
    <property type="project" value="UniProtKB-KW"/>
</dbReference>
<gene>
    <name evidence="22" type="ORF">J2Z75_001828</name>
</gene>
<keyword evidence="23" id="KW-1185">Reference proteome</keyword>
<keyword evidence="10" id="KW-0479">Metal-binding</keyword>
<comment type="caution">
    <text evidence="22">The sequence shown here is derived from an EMBL/GenBank/DDBJ whole genome shotgun (WGS) entry which is preliminary data.</text>
</comment>
<keyword evidence="20" id="KW-0472">Membrane</keyword>
<name>A0ABS4EK55_9HYPH</name>
<evidence type="ECO:0000256" key="17">
    <source>
        <dbReference type="ARBA" id="ARBA00024827"/>
    </source>
</evidence>
<evidence type="ECO:0000256" key="13">
    <source>
        <dbReference type="ARBA" id="ARBA00022840"/>
    </source>
</evidence>
<dbReference type="EMBL" id="JAGGJV010000003">
    <property type="protein sequence ID" value="MBP1858320.1"/>
    <property type="molecule type" value="Genomic_DNA"/>
</dbReference>
<evidence type="ECO:0000256" key="1">
    <source>
        <dbReference type="ARBA" id="ARBA00000085"/>
    </source>
</evidence>
<dbReference type="Proteomes" id="UP000823786">
    <property type="component" value="Unassembled WGS sequence"/>
</dbReference>
<dbReference type="RefSeq" id="WP_209850797.1">
    <property type="nucleotide sequence ID" value="NZ_JAGGJV010000003.1"/>
</dbReference>
<keyword evidence="8" id="KW-0597">Phosphoprotein</keyword>
<evidence type="ECO:0000256" key="12">
    <source>
        <dbReference type="ARBA" id="ARBA00022777"/>
    </source>
</evidence>
<dbReference type="SUPFAM" id="SSF55874">
    <property type="entry name" value="ATPase domain of HSP90 chaperone/DNA topoisomerase II/histidine kinase"/>
    <property type="match status" value="1"/>
</dbReference>
<dbReference type="InterPro" id="IPR003594">
    <property type="entry name" value="HATPase_dom"/>
</dbReference>
<dbReference type="Pfam" id="PF07730">
    <property type="entry name" value="HisKA_3"/>
    <property type="match status" value="1"/>
</dbReference>
<accession>A0ABS4EK55</accession>
<keyword evidence="20" id="KW-1133">Transmembrane helix</keyword>
<proteinExistence type="predicted"/>
<dbReference type="InterPro" id="IPR004358">
    <property type="entry name" value="Sig_transdc_His_kin-like_C"/>
</dbReference>
<evidence type="ECO:0000256" key="7">
    <source>
        <dbReference type="ARBA" id="ARBA00022490"/>
    </source>
</evidence>
<keyword evidence="9" id="KW-0808">Transferase</keyword>
<evidence type="ECO:0000256" key="3">
    <source>
        <dbReference type="ARBA" id="ARBA00004496"/>
    </source>
</evidence>
<evidence type="ECO:0000256" key="18">
    <source>
        <dbReference type="ARBA" id="ARBA00030800"/>
    </source>
</evidence>
<evidence type="ECO:0000256" key="15">
    <source>
        <dbReference type="ARBA" id="ARBA00023012"/>
    </source>
</evidence>
<keyword evidence="14" id="KW-0408">Iron</keyword>
<evidence type="ECO:0000256" key="10">
    <source>
        <dbReference type="ARBA" id="ARBA00022723"/>
    </source>
</evidence>
<dbReference type="Gene3D" id="3.30.565.10">
    <property type="entry name" value="Histidine kinase-like ATPase, C-terminal domain"/>
    <property type="match status" value="1"/>
</dbReference>
<feature type="coiled-coil region" evidence="19">
    <location>
        <begin position="233"/>
        <end position="267"/>
    </location>
</feature>
<dbReference type="InterPro" id="IPR036890">
    <property type="entry name" value="HATPase_C_sf"/>
</dbReference>
<keyword evidence="6" id="KW-0004">4Fe-4S</keyword>